<dbReference type="RefSeq" id="XP_004253695.1">
    <property type="nucleotide sequence ID" value="XM_004253647.1"/>
</dbReference>
<dbReference type="EMBL" id="KB206890">
    <property type="protein sequence ID" value="ELP86924.1"/>
    <property type="molecule type" value="Genomic_DNA"/>
</dbReference>
<keyword evidence="2" id="KW-1185">Reference proteome</keyword>
<gene>
    <name evidence="1" type="ORF">EIN_315030</name>
</gene>
<evidence type="ECO:0000313" key="1">
    <source>
        <dbReference type="EMBL" id="ELP86924.1"/>
    </source>
</evidence>
<dbReference type="AlphaFoldDB" id="A0A0A1TZD4"/>
<evidence type="ECO:0000313" key="2">
    <source>
        <dbReference type="Proteomes" id="UP000014680"/>
    </source>
</evidence>
<organism evidence="1 2">
    <name type="scientific">Entamoeba invadens IP1</name>
    <dbReference type="NCBI Taxonomy" id="370355"/>
    <lineage>
        <taxon>Eukaryota</taxon>
        <taxon>Amoebozoa</taxon>
        <taxon>Evosea</taxon>
        <taxon>Archamoebae</taxon>
        <taxon>Mastigamoebida</taxon>
        <taxon>Entamoebidae</taxon>
        <taxon>Entamoeba</taxon>
    </lineage>
</organism>
<dbReference type="GeneID" id="14886027"/>
<proteinExistence type="predicted"/>
<dbReference type="VEuPathDB" id="AmoebaDB:EIN_315030"/>
<dbReference type="Proteomes" id="UP000014680">
    <property type="component" value="Unassembled WGS sequence"/>
</dbReference>
<reference evidence="1 2" key="1">
    <citation type="submission" date="2012-10" db="EMBL/GenBank/DDBJ databases">
        <authorList>
            <person name="Zafar N."/>
            <person name="Inman J."/>
            <person name="Hall N."/>
            <person name="Lorenzi H."/>
            <person name="Caler E."/>
        </authorList>
    </citation>
    <scope>NUCLEOTIDE SEQUENCE [LARGE SCALE GENOMIC DNA]</scope>
    <source>
        <strain evidence="1 2">IP1</strain>
    </source>
</reference>
<accession>A0A0A1TZD4</accession>
<protein>
    <submittedName>
        <fullName evidence="1">Uncharacterized protein</fullName>
    </submittedName>
</protein>
<dbReference type="KEGG" id="eiv:EIN_315030"/>
<sequence length="211" mass="24279">MDQPICRTNSHTFLETSQTCGKSEEAAINSKNANQPKFKERQNDAMNFQADLQSLLIALLTKHCKITIGRPHRLSRMTKQFIKIKELEFNRFDTINVLQYIQTLSKEKTQYEFMSGNTTKKTAKRRIQPTKRREVVRLLMDILLEFGYVVIAENETVDGYEGNVWIYSNGICIYDTEQIKMCGSIVNTYLASQLQVKTSVVLTTAEFVFVA</sequence>
<name>A0A0A1TZD4_ENTIV</name>